<feature type="domain" description="FlgD/Vpr Ig-like" evidence="2">
    <location>
        <begin position="1263"/>
        <end position="1333"/>
    </location>
</feature>
<feature type="domain" description="Gingipain" evidence="1">
    <location>
        <begin position="415"/>
        <end position="778"/>
    </location>
</feature>
<dbReference type="EMBL" id="JBHULN010000003">
    <property type="protein sequence ID" value="MFD2570521.1"/>
    <property type="molecule type" value="Genomic_DNA"/>
</dbReference>
<sequence>MHRTFTLLFFLVLIANTVRSQTQRPDNEPPSNRWINFGQSYYKIPIAQPGLYRITATELRDAGVPLGTLDPTTLQLFHRGVEQAMYVEGEADKRFDVSDFLEFYGRSNDGTPDSLLYRTEKQYTANPQPHTYYSLFSDTTAYFLTWRSDGKAGKRMGSYADTDGANLTPDLYHWQEDTRVFTDTYPGYPAGITSKIEYSFYEAGEGYTGPIQQKDKPFTSTFVLSNAFRTGPPPQVDVLMVGQDYTKHYVESWAGPASDAQRPIGSLSFSAYDNGRLEPEVSWSDVNSNGQLLISTVSRGDGSGIDRYSVSYIRLRYPQKFTTNGRDLCQFRLAANAANRSLLTIAKVVPGTRFWDVTNPNDPIRIGAVVSGDSARLVVHSSRTARMLLSANQPKSVPYLRPIRFVDWANRRPSYLIVTHEALMKPAGGFPNAVQAYAAYRASAEGGNHDTLTVTMQQLFDQFSYGERHPLAIRRFTAQMLRQGFPQYLLLLGRSRSTPGVRHNAQQADLDMVMTAGFPGSDVAFTAGLDSSGLGSSESRDVPAIPTGRINASTPQQIIDYLSKVKEFERASDDGLWRKNILHLSGGDSPSQAALLRSLVDSYRDKATNQSLGAHVTTLSKETDSPLEHINVAKPVNEGVGLMTFFGHSGLDVTDLNIGFCSDDALGYRNKGKYPVLLINGCAIGNFFFGRPTLTTDWVLTPNRGAIAAIAHSHLGYVDYLNHYSTTFYDLLADSTQLDKSIGQLQQETIRRVLARSPGGLDLATCQQMVLQGDPAIRPFPFTTPDYVITAGGVGIQGADGLPLTTLSDSVRIRAVIRNTGQHRSGRLPIRINRYVNGRQTGVFNLTLLRSVAYLDTFAITIPNERDAVGTNQFEVTVNATGLRPDITQPEVNRNNNTAIAEITLAAQKPTLLYPPPGDTVRMTTIRLIADYRTERVGTFDLELDTTARFNSPIRLQQRITTTNTISHQVRLLPQPNTTYYWRVRQIVKDSSSTTGNTNQWSTGSFVYASNSRSLGLPEGHIELAKAVPTGIQQGDAVAIPVQFANLSPYPYTDSLVVRQTIYASNLAQPQTTQWRLKAPAVGDTLRFITTITTETLPGINRVVLTVNPRLQPEYSFLNNTLDVALPVQPDQWGPVIEAAFDGARIDDGAVVSAQPVIDVLVADDNRSLIRRDTTGLNLFLQNPGKSRYERLNWRRAVVQPTGADNLFRISYPSPVLAEGEYQLLVTAQDAVGNQATPYRINFRIVNERKLTNLTVFPNPFRDKVRFRFQLTGNKAPDAMTVTITDVKAHIVRHLSQPGHIGLNELTWDGCADSGEQLPAGVYVYTLSVNATGQNWSVANDSANSMVGRLILTH</sequence>
<dbReference type="Gene3D" id="2.60.40.10">
    <property type="entry name" value="Immunoglobulins"/>
    <property type="match status" value="1"/>
</dbReference>
<evidence type="ECO:0000259" key="1">
    <source>
        <dbReference type="Pfam" id="PF01364"/>
    </source>
</evidence>
<name>A0ABW5M2J2_9BACT</name>
<dbReference type="InterPro" id="IPR001769">
    <property type="entry name" value="Gingipain"/>
</dbReference>
<proteinExistence type="predicted"/>
<dbReference type="InterPro" id="IPR029030">
    <property type="entry name" value="Caspase-like_dom_sf"/>
</dbReference>
<gene>
    <name evidence="3" type="ORF">ACFSUS_07745</name>
</gene>
<protein>
    <submittedName>
        <fullName evidence="3">C25 family cysteine peptidase</fullName>
    </submittedName>
</protein>
<dbReference type="RefSeq" id="WP_381521259.1">
    <property type="nucleotide sequence ID" value="NZ_JBHULN010000003.1"/>
</dbReference>
<evidence type="ECO:0000313" key="4">
    <source>
        <dbReference type="Proteomes" id="UP001597469"/>
    </source>
</evidence>
<accession>A0ABW5M2J2</accession>
<dbReference type="Pfam" id="PF01364">
    <property type="entry name" value="Peptidase_C25"/>
    <property type="match status" value="1"/>
</dbReference>
<dbReference type="InterPro" id="IPR013783">
    <property type="entry name" value="Ig-like_fold"/>
</dbReference>
<dbReference type="Gene3D" id="3.40.50.1460">
    <property type="match status" value="1"/>
</dbReference>
<dbReference type="SUPFAM" id="SSF52129">
    <property type="entry name" value="Caspase-like"/>
    <property type="match status" value="1"/>
</dbReference>
<dbReference type="Gene3D" id="2.60.40.4070">
    <property type="match status" value="1"/>
</dbReference>
<evidence type="ECO:0000259" key="2">
    <source>
        <dbReference type="Pfam" id="PF13860"/>
    </source>
</evidence>
<reference evidence="4" key="1">
    <citation type="journal article" date="2019" name="Int. J. Syst. Evol. Microbiol.">
        <title>The Global Catalogue of Microorganisms (GCM) 10K type strain sequencing project: providing services to taxonomists for standard genome sequencing and annotation.</title>
        <authorList>
            <consortium name="The Broad Institute Genomics Platform"/>
            <consortium name="The Broad Institute Genome Sequencing Center for Infectious Disease"/>
            <person name="Wu L."/>
            <person name="Ma J."/>
        </authorList>
    </citation>
    <scope>NUCLEOTIDE SEQUENCE [LARGE SCALE GENOMIC DNA]</scope>
    <source>
        <strain evidence="4">KCTC 42805</strain>
    </source>
</reference>
<dbReference type="Proteomes" id="UP001597469">
    <property type="component" value="Unassembled WGS sequence"/>
</dbReference>
<comment type="caution">
    <text evidence="3">The sequence shown here is derived from an EMBL/GenBank/DDBJ whole genome shotgun (WGS) entry which is preliminary data.</text>
</comment>
<evidence type="ECO:0000313" key="3">
    <source>
        <dbReference type="EMBL" id="MFD2570521.1"/>
    </source>
</evidence>
<organism evidence="3 4">
    <name type="scientific">Spirosoma soli</name>
    <dbReference type="NCBI Taxonomy" id="1770529"/>
    <lineage>
        <taxon>Bacteria</taxon>
        <taxon>Pseudomonadati</taxon>
        <taxon>Bacteroidota</taxon>
        <taxon>Cytophagia</taxon>
        <taxon>Cytophagales</taxon>
        <taxon>Cytophagaceae</taxon>
        <taxon>Spirosoma</taxon>
    </lineage>
</organism>
<keyword evidence="4" id="KW-1185">Reference proteome</keyword>
<dbReference type="Pfam" id="PF13860">
    <property type="entry name" value="FlgD_ig"/>
    <property type="match status" value="1"/>
</dbReference>
<dbReference type="InterPro" id="IPR025965">
    <property type="entry name" value="FlgD/Vpr_Ig-like"/>
</dbReference>
<dbReference type="CDD" id="cd02258">
    <property type="entry name" value="Peptidase_C25_N"/>
    <property type="match status" value="1"/>
</dbReference>